<accession>A0ABV7UY78</accession>
<gene>
    <name evidence="2" type="ORF">ACFOOT_01680</name>
</gene>
<dbReference type="InterPro" id="IPR001633">
    <property type="entry name" value="EAL_dom"/>
</dbReference>
<evidence type="ECO:0000313" key="3">
    <source>
        <dbReference type="Proteomes" id="UP001595683"/>
    </source>
</evidence>
<dbReference type="Pfam" id="PF00563">
    <property type="entry name" value="EAL"/>
    <property type="match status" value="1"/>
</dbReference>
<protein>
    <submittedName>
        <fullName evidence="2">EAL domain-containing protein</fullName>
    </submittedName>
</protein>
<evidence type="ECO:0000313" key="2">
    <source>
        <dbReference type="EMBL" id="MFC3670124.1"/>
    </source>
</evidence>
<feature type="domain" description="EAL" evidence="1">
    <location>
        <begin position="171"/>
        <end position="420"/>
    </location>
</feature>
<dbReference type="PANTHER" id="PTHR44757">
    <property type="entry name" value="DIGUANYLATE CYCLASE DGCP"/>
    <property type="match status" value="1"/>
</dbReference>
<comment type="caution">
    <text evidence="2">The sequence shown here is derived from an EMBL/GenBank/DDBJ whole genome shotgun (WGS) entry which is preliminary data.</text>
</comment>
<dbReference type="PROSITE" id="PS50883">
    <property type="entry name" value="EAL"/>
    <property type="match status" value="1"/>
</dbReference>
<dbReference type="PANTHER" id="PTHR44757:SF2">
    <property type="entry name" value="BIOFILM ARCHITECTURE MAINTENANCE PROTEIN MBAA"/>
    <property type="match status" value="1"/>
</dbReference>
<proteinExistence type="predicted"/>
<sequence length="438" mass="47184">MADRLFRAPRAFATPFMDSDDAVLLFAVRIDNFDVICACYGAPFAATVAASVRSFFECRFDEADGFIGGVVRRGVAEFDLVARGSAERGLSDIQPEYAQISTWLVACARLPVCVDGASVHVSLSWGCVETDPDYGDEEVLDLLLHEARGRIPGRAQLPPTCSDVPDLAARDMAAAAAFYAELNAGELQFAWQPVRSLDSDAILFLRARIAAPGRRGQIEARELPYRSLERAGVVQAFDQALLCEAVEHLAHSDAPAVCVAISALSFRASGWWDGLLARLAQDRLLAVRLFIAIDCAQSFVVTGEAVAFADRLRRLGCRVVLEGLGSGQVAIATMMALRPDVVMLDALFLRLSARREPDEQLFCRTVSLAGSLAPVVVADGVGDRELATLALDSGVHWGAGDFLGEPSWRGHARAGERSARISSFAPFIDPRQRSGGGQ</sequence>
<reference evidence="3" key="1">
    <citation type="journal article" date="2019" name="Int. J. Syst. Evol. Microbiol.">
        <title>The Global Catalogue of Microorganisms (GCM) 10K type strain sequencing project: providing services to taxonomists for standard genome sequencing and annotation.</title>
        <authorList>
            <consortium name="The Broad Institute Genomics Platform"/>
            <consortium name="The Broad Institute Genome Sequencing Center for Infectious Disease"/>
            <person name="Wu L."/>
            <person name="Ma J."/>
        </authorList>
    </citation>
    <scope>NUCLEOTIDE SEQUENCE [LARGE SCALE GENOMIC DNA]</scope>
    <source>
        <strain evidence="3">KCTC 42224</strain>
    </source>
</reference>
<dbReference type="Proteomes" id="UP001595683">
    <property type="component" value="Unassembled WGS sequence"/>
</dbReference>
<dbReference type="SMART" id="SM00052">
    <property type="entry name" value="EAL"/>
    <property type="match status" value="1"/>
</dbReference>
<dbReference type="SUPFAM" id="SSF141868">
    <property type="entry name" value="EAL domain-like"/>
    <property type="match status" value="1"/>
</dbReference>
<keyword evidence="3" id="KW-1185">Reference proteome</keyword>
<dbReference type="InterPro" id="IPR052155">
    <property type="entry name" value="Biofilm_reg_signaling"/>
</dbReference>
<dbReference type="InterPro" id="IPR035919">
    <property type="entry name" value="EAL_sf"/>
</dbReference>
<dbReference type="EMBL" id="JBHRYE010000003">
    <property type="protein sequence ID" value="MFC3670124.1"/>
    <property type="molecule type" value="Genomic_DNA"/>
</dbReference>
<evidence type="ECO:0000259" key="1">
    <source>
        <dbReference type="PROSITE" id="PS50883"/>
    </source>
</evidence>
<dbReference type="Gene3D" id="3.20.20.450">
    <property type="entry name" value="EAL domain"/>
    <property type="match status" value="1"/>
</dbReference>
<name>A0ABV7UY78_9SPHN</name>
<organism evidence="2 3">
    <name type="scientific">Novosphingobium pokkalii</name>
    <dbReference type="NCBI Taxonomy" id="1770194"/>
    <lineage>
        <taxon>Bacteria</taxon>
        <taxon>Pseudomonadati</taxon>
        <taxon>Pseudomonadota</taxon>
        <taxon>Alphaproteobacteria</taxon>
        <taxon>Sphingomonadales</taxon>
        <taxon>Sphingomonadaceae</taxon>
        <taxon>Novosphingobium</taxon>
    </lineage>
</organism>